<dbReference type="NCBIfam" id="TIGR00732">
    <property type="entry name" value="dprA"/>
    <property type="match status" value="1"/>
</dbReference>
<dbReference type="Proteomes" id="UP000741863">
    <property type="component" value="Unassembled WGS sequence"/>
</dbReference>
<evidence type="ECO:0000256" key="1">
    <source>
        <dbReference type="ARBA" id="ARBA00006525"/>
    </source>
</evidence>
<dbReference type="SUPFAM" id="SSF102405">
    <property type="entry name" value="MCP/YpsA-like"/>
    <property type="match status" value="1"/>
</dbReference>
<comment type="similarity">
    <text evidence="1">Belongs to the DprA/Smf family.</text>
</comment>
<dbReference type="PANTHER" id="PTHR43022:SF1">
    <property type="entry name" value="PROTEIN SMF"/>
    <property type="match status" value="1"/>
</dbReference>
<evidence type="ECO:0000313" key="4">
    <source>
        <dbReference type="Proteomes" id="UP000741863"/>
    </source>
</evidence>
<organism evidence="3 4">
    <name type="scientific">Geomicrobium sediminis</name>
    <dbReference type="NCBI Taxonomy" id="1347788"/>
    <lineage>
        <taxon>Bacteria</taxon>
        <taxon>Bacillati</taxon>
        <taxon>Bacillota</taxon>
        <taxon>Bacilli</taxon>
        <taxon>Bacillales</taxon>
        <taxon>Geomicrobium</taxon>
    </lineage>
</organism>
<sequence>MNTKRNRLLYLHSTRKLSSKHLLSLIRHVRVEEIHTLDVASLAFHTKAKTDTVKTWTKHWNEHPYADFKPPEIPAITLFDQEYPRRLYELPDLPPVLYYSGNLHLIHAQHLLAVIGTRSPSRYAETVMPNLLEPVIQQGAVIVSGLARGIDTYAHKLAIGKNGTTIAVIAGGLNHIYPKENRGIANLMATKHLILSEYFPTQPPEKWHFPERNRIISGLCDRLFVVEAGVRSGTQITVDCALEQGKDVYALPGNINESTSKGTNQMIFDGAQMVLSATDLLFQE</sequence>
<gene>
    <name evidence="3" type="ORF">JOD17_001673</name>
</gene>
<proteinExistence type="inferred from homology"/>
<feature type="domain" description="Smf/DprA SLOG" evidence="2">
    <location>
        <begin position="76"/>
        <end position="281"/>
    </location>
</feature>
<dbReference type="RefSeq" id="WP_204696888.1">
    <property type="nucleotide sequence ID" value="NZ_JAFBEC010000004.1"/>
</dbReference>
<reference evidence="3 4" key="1">
    <citation type="submission" date="2021-01" db="EMBL/GenBank/DDBJ databases">
        <title>Genomic Encyclopedia of Type Strains, Phase IV (KMG-IV): sequencing the most valuable type-strain genomes for metagenomic binning, comparative biology and taxonomic classification.</title>
        <authorList>
            <person name="Goeker M."/>
        </authorList>
    </citation>
    <scope>NUCLEOTIDE SEQUENCE [LARGE SCALE GENOMIC DNA]</scope>
    <source>
        <strain evidence="3 4">DSM 25540</strain>
    </source>
</reference>
<dbReference type="PANTHER" id="PTHR43022">
    <property type="entry name" value="PROTEIN SMF"/>
    <property type="match status" value="1"/>
</dbReference>
<dbReference type="InterPro" id="IPR057666">
    <property type="entry name" value="DrpA_SLOG"/>
</dbReference>
<evidence type="ECO:0000313" key="3">
    <source>
        <dbReference type="EMBL" id="MBM7632579.1"/>
    </source>
</evidence>
<keyword evidence="4" id="KW-1185">Reference proteome</keyword>
<name>A0ABS2PB97_9BACL</name>
<dbReference type="InterPro" id="IPR003488">
    <property type="entry name" value="DprA"/>
</dbReference>
<accession>A0ABS2PB97</accession>
<dbReference type="Pfam" id="PF02481">
    <property type="entry name" value="DNA_processg_A"/>
    <property type="match status" value="1"/>
</dbReference>
<dbReference type="EMBL" id="JAFBEC010000004">
    <property type="protein sequence ID" value="MBM7632579.1"/>
    <property type="molecule type" value="Genomic_DNA"/>
</dbReference>
<dbReference type="Gene3D" id="3.40.50.450">
    <property type="match status" value="1"/>
</dbReference>
<evidence type="ECO:0000259" key="2">
    <source>
        <dbReference type="Pfam" id="PF02481"/>
    </source>
</evidence>
<comment type="caution">
    <text evidence="3">The sequence shown here is derived from an EMBL/GenBank/DDBJ whole genome shotgun (WGS) entry which is preliminary data.</text>
</comment>
<protein>
    <submittedName>
        <fullName evidence="3">DNA processing protein</fullName>
    </submittedName>
</protein>